<dbReference type="Proteomes" id="UP001057402">
    <property type="component" value="Chromosome 4"/>
</dbReference>
<organism evidence="1 2">
    <name type="scientific">Melastoma candidum</name>
    <dbReference type="NCBI Taxonomy" id="119954"/>
    <lineage>
        <taxon>Eukaryota</taxon>
        <taxon>Viridiplantae</taxon>
        <taxon>Streptophyta</taxon>
        <taxon>Embryophyta</taxon>
        <taxon>Tracheophyta</taxon>
        <taxon>Spermatophyta</taxon>
        <taxon>Magnoliopsida</taxon>
        <taxon>eudicotyledons</taxon>
        <taxon>Gunneridae</taxon>
        <taxon>Pentapetalae</taxon>
        <taxon>rosids</taxon>
        <taxon>malvids</taxon>
        <taxon>Myrtales</taxon>
        <taxon>Melastomataceae</taxon>
        <taxon>Melastomatoideae</taxon>
        <taxon>Melastomateae</taxon>
        <taxon>Melastoma</taxon>
    </lineage>
</organism>
<protein>
    <submittedName>
        <fullName evidence="1">Uncharacterized protein</fullName>
    </submittedName>
</protein>
<name>A0ACB9QY85_9MYRT</name>
<evidence type="ECO:0000313" key="1">
    <source>
        <dbReference type="EMBL" id="KAI4371836.1"/>
    </source>
</evidence>
<comment type="caution">
    <text evidence="1">The sequence shown here is derived from an EMBL/GenBank/DDBJ whole genome shotgun (WGS) entry which is preliminary data.</text>
</comment>
<keyword evidence="2" id="KW-1185">Reference proteome</keyword>
<dbReference type="EMBL" id="CM042883">
    <property type="protein sequence ID" value="KAI4371836.1"/>
    <property type="molecule type" value="Genomic_DNA"/>
</dbReference>
<gene>
    <name evidence="1" type="ORF">MLD38_010138</name>
</gene>
<proteinExistence type="predicted"/>
<reference evidence="2" key="1">
    <citation type="journal article" date="2023" name="Front. Plant Sci.">
        <title>Chromosomal-level genome assembly of Melastoma candidum provides insights into trichome evolution.</title>
        <authorList>
            <person name="Zhong Y."/>
            <person name="Wu W."/>
            <person name="Sun C."/>
            <person name="Zou P."/>
            <person name="Liu Y."/>
            <person name="Dai S."/>
            <person name="Zhou R."/>
        </authorList>
    </citation>
    <scope>NUCLEOTIDE SEQUENCE [LARGE SCALE GENOMIC DNA]</scope>
</reference>
<evidence type="ECO:0000313" key="2">
    <source>
        <dbReference type="Proteomes" id="UP001057402"/>
    </source>
</evidence>
<accession>A0ACB9QY85</accession>
<sequence>MPRPSSLIPRGPFLSEVARCLPAEWTEVRKQVGVTITRNDFDKPMIDSALRTLEDFVSRGKLLSAFRTFSLVQLLSLSGRQDVLPQSLSSLLRSCSNLMMSLPGKQIHARIVLLGLAKHPALVRSLVRFYSSLDLMDDAYILASSSDTIRTSVWNIVLSAHVRNGNYNVIISMYKEMMGKGYVPDNFTYTSILTACGEEKDMELGQEVHRAIDASHFQQNLFVQNSLITMYGRFGMVDFARKLFDHMLEKDVVSWNSMVSVYASHGRWEEAMELFQRMLENGVEFNLVTSNMIASGYAKMGDCIGALKLISQIRLEVDRLDPIAMITGLAACANIGNVILGKEIHGTAIRCFYHLFDNVRNALITMYSRCKSLKDASTLFEAVELKSLTTWNSMLSGYCRMDQTEEASRLFREMLLSGPEPNFVTIASILPLCARVANLQHGKEFHGYLMKRDQFDEHLLLWNALVDMYARSGKVSQAKKVFDLMKKRDAVTYTSLIVGYGMQGDGQIALEHFREMVRAKIMPDHIAMVAILTACSHSGLVVQGEKLFHEMMHVYQISPHIEHYACVADMYGRAGLLNRARSTIVQMPFPPTQEMWATLLGACRIHRNTEIGEWAAGKLLEMRPDNSGYYALIANTFASAGCWDKLATVRSLMRDVGVKKAPGCAWLDIGIGFAPFVVEDSSNRHTQEMYSMLETLADVMKNAPHNDSDETETGDEYMDENICDL</sequence>